<evidence type="ECO:0000256" key="1">
    <source>
        <dbReference type="ARBA" id="ARBA00022679"/>
    </source>
</evidence>
<name>A0ABP6GWF4_9ACTN</name>
<evidence type="ECO:0000259" key="3">
    <source>
        <dbReference type="PROSITE" id="PS51186"/>
    </source>
</evidence>
<accession>A0ABP6GWF4</accession>
<reference evidence="5" key="1">
    <citation type="journal article" date="2019" name="Int. J. Syst. Evol. Microbiol.">
        <title>The Global Catalogue of Microorganisms (GCM) 10K type strain sequencing project: providing services to taxonomists for standard genome sequencing and annotation.</title>
        <authorList>
            <consortium name="The Broad Institute Genomics Platform"/>
            <consortium name="The Broad Institute Genome Sequencing Center for Infectious Disease"/>
            <person name="Wu L."/>
            <person name="Ma J."/>
        </authorList>
    </citation>
    <scope>NUCLEOTIDE SEQUENCE [LARGE SCALE GENOMIC DNA]</scope>
    <source>
        <strain evidence="5">JCM 8201</strain>
    </source>
</reference>
<dbReference type="InterPro" id="IPR016181">
    <property type="entry name" value="Acyl_CoA_acyltransferase"/>
</dbReference>
<keyword evidence="2" id="KW-0012">Acyltransferase</keyword>
<dbReference type="InterPro" id="IPR000182">
    <property type="entry name" value="GNAT_dom"/>
</dbReference>
<dbReference type="SUPFAM" id="SSF55729">
    <property type="entry name" value="Acyl-CoA N-acyltransferases (Nat)"/>
    <property type="match status" value="1"/>
</dbReference>
<dbReference type="InterPro" id="IPR050832">
    <property type="entry name" value="Bact_Acetyltransf"/>
</dbReference>
<dbReference type="CDD" id="cd04301">
    <property type="entry name" value="NAT_SF"/>
    <property type="match status" value="1"/>
</dbReference>
<dbReference type="EMBL" id="BAAATZ010000021">
    <property type="protein sequence ID" value="GAA2732556.1"/>
    <property type="molecule type" value="Genomic_DNA"/>
</dbReference>
<evidence type="ECO:0000256" key="2">
    <source>
        <dbReference type="ARBA" id="ARBA00023315"/>
    </source>
</evidence>
<dbReference type="Proteomes" id="UP001501842">
    <property type="component" value="Unassembled WGS sequence"/>
</dbReference>
<sequence length="158" mass="17463">MVFTIRPTNRSELSVAVSLEEHREAADSAAWSGSGRAWHQQVFEEPTQEHLVGETRGGIVGFAVLSGIGSPGIELNRIVLSHQWRGDGIARMFLRELIARAYGRHAARQVWLNVRSTDEDSLAFYSSEGFVLDGSRPSIRFSPDGSTATLTVMTHQRP</sequence>
<keyword evidence="5" id="KW-1185">Reference proteome</keyword>
<dbReference type="Gene3D" id="3.40.630.30">
    <property type="match status" value="1"/>
</dbReference>
<comment type="caution">
    <text evidence="4">The sequence shown here is derived from an EMBL/GenBank/DDBJ whole genome shotgun (WGS) entry which is preliminary data.</text>
</comment>
<dbReference type="Pfam" id="PF00583">
    <property type="entry name" value="Acetyltransf_1"/>
    <property type="match status" value="1"/>
</dbReference>
<evidence type="ECO:0000313" key="4">
    <source>
        <dbReference type="EMBL" id="GAA2732556.1"/>
    </source>
</evidence>
<gene>
    <name evidence="4" type="ORF">GCM10010439_50570</name>
</gene>
<dbReference type="PROSITE" id="PS51186">
    <property type="entry name" value="GNAT"/>
    <property type="match status" value="1"/>
</dbReference>
<feature type="domain" description="N-acetyltransferase" evidence="3">
    <location>
        <begin position="3"/>
        <end position="158"/>
    </location>
</feature>
<keyword evidence="1" id="KW-0808">Transferase</keyword>
<proteinExistence type="predicted"/>
<evidence type="ECO:0000313" key="5">
    <source>
        <dbReference type="Proteomes" id="UP001501842"/>
    </source>
</evidence>
<dbReference type="PANTHER" id="PTHR43877">
    <property type="entry name" value="AMINOALKYLPHOSPHONATE N-ACETYLTRANSFERASE-RELATED-RELATED"/>
    <property type="match status" value="1"/>
</dbReference>
<protein>
    <recommendedName>
        <fullName evidence="3">N-acetyltransferase domain-containing protein</fullName>
    </recommendedName>
</protein>
<organism evidence="4 5">
    <name type="scientific">Actinocorallia aurantiaca</name>
    <dbReference type="NCBI Taxonomy" id="46204"/>
    <lineage>
        <taxon>Bacteria</taxon>
        <taxon>Bacillati</taxon>
        <taxon>Actinomycetota</taxon>
        <taxon>Actinomycetes</taxon>
        <taxon>Streptosporangiales</taxon>
        <taxon>Thermomonosporaceae</taxon>
        <taxon>Actinocorallia</taxon>
    </lineage>
</organism>